<name>A0ACA9RJ93_9GLOM</name>
<proteinExistence type="predicted"/>
<dbReference type="EMBL" id="CAJVQC010056676">
    <property type="protein sequence ID" value="CAG8796722.1"/>
    <property type="molecule type" value="Genomic_DNA"/>
</dbReference>
<feature type="non-terminal residue" evidence="1">
    <location>
        <position position="385"/>
    </location>
</feature>
<protein>
    <submittedName>
        <fullName evidence="1">36614_t:CDS:1</fullName>
    </submittedName>
</protein>
<sequence>MGVPALFRWLSKKYPKIIEKVVEELPAEINGVEIPIDISKPNPNNLEFDNLYLDMNGIIHPCCHPEGKPAPETEDDMMIEIFKYTERIISIVRPRKILYLAIDGVAPRAKMNQQRSRRFRTAQEDRIKNEERAKEIESLKASGTQIDEELIQKKSFDSNCITPGTPFMANLAKCLRYWIAEKLNYDPGWKNLKVILSDASVPGEGEHKIMDFIRGQRSSPYHDPNTRHVIYGLDADLIMLSLSTHEPHFKVLREDVFFNDGSFKGCYICGRMDHIANQCRADLVTRPKSKDNGKNVDYNKPYVLLNIETLREYLAIELRVPSMTWPFDLENAIDDWVFLCFFVGNDFLPHLPSLEIREGAIDTLISIWKRCLQLMNGYITNCGNA</sequence>
<comment type="caution">
    <text evidence="1">The sequence shown here is derived from an EMBL/GenBank/DDBJ whole genome shotgun (WGS) entry which is preliminary data.</text>
</comment>
<evidence type="ECO:0000313" key="1">
    <source>
        <dbReference type="EMBL" id="CAG8796722.1"/>
    </source>
</evidence>
<gene>
    <name evidence="1" type="ORF">RPERSI_LOCUS20213</name>
</gene>
<reference evidence="1" key="1">
    <citation type="submission" date="2021-06" db="EMBL/GenBank/DDBJ databases">
        <authorList>
            <person name="Kallberg Y."/>
            <person name="Tangrot J."/>
            <person name="Rosling A."/>
        </authorList>
    </citation>
    <scope>NUCLEOTIDE SEQUENCE</scope>
    <source>
        <strain evidence="1">MA461A</strain>
    </source>
</reference>
<keyword evidence="2" id="KW-1185">Reference proteome</keyword>
<organism evidence="1 2">
    <name type="scientific">Racocetra persica</name>
    <dbReference type="NCBI Taxonomy" id="160502"/>
    <lineage>
        <taxon>Eukaryota</taxon>
        <taxon>Fungi</taxon>
        <taxon>Fungi incertae sedis</taxon>
        <taxon>Mucoromycota</taxon>
        <taxon>Glomeromycotina</taxon>
        <taxon>Glomeromycetes</taxon>
        <taxon>Diversisporales</taxon>
        <taxon>Gigasporaceae</taxon>
        <taxon>Racocetra</taxon>
    </lineage>
</organism>
<accession>A0ACA9RJ93</accession>
<evidence type="ECO:0000313" key="2">
    <source>
        <dbReference type="Proteomes" id="UP000789920"/>
    </source>
</evidence>
<dbReference type="Proteomes" id="UP000789920">
    <property type="component" value="Unassembled WGS sequence"/>
</dbReference>